<protein>
    <recommendedName>
        <fullName evidence="1">Fe2OG dioxygenase domain-containing protein</fullName>
    </recommendedName>
</protein>
<dbReference type="PROSITE" id="PS51471">
    <property type="entry name" value="FE2OG_OXY"/>
    <property type="match status" value="1"/>
</dbReference>
<feature type="domain" description="Fe2OG dioxygenase" evidence="1">
    <location>
        <begin position="34"/>
        <end position="134"/>
    </location>
</feature>
<dbReference type="Gene3D" id="2.60.120.620">
    <property type="entry name" value="q2cbj1_9rhob like domain"/>
    <property type="match status" value="1"/>
</dbReference>
<sequence length="138" mass="16358">VHWIDIKLEINKVIWELMLEANSKFFNYNIHQYGGETIQFSKYGIGDFYEWHKDYFDKPDTHNLGQVRKLSVTVELSDPDSYEGGILEFYNGKKTPIRPVQSKGVITVFDSREWHRVTKITKGTRYSLVMWCRGEKFK</sequence>
<evidence type="ECO:0000313" key="2">
    <source>
        <dbReference type="EMBL" id="SVC49370.1"/>
    </source>
</evidence>
<dbReference type="Pfam" id="PF13640">
    <property type="entry name" value="2OG-FeII_Oxy_3"/>
    <property type="match status" value="1"/>
</dbReference>
<reference evidence="2" key="1">
    <citation type="submission" date="2018-05" db="EMBL/GenBank/DDBJ databases">
        <authorList>
            <person name="Lanie J.A."/>
            <person name="Ng W.-L."/>
            <person name="Kazmierczak K.M."/>
            <person name="Andrzejewski T.M."/>
            <person name="Davidsen T.M."/>
            <person name="Wayne K.J."/>
            <person name="Tettelin H."/>
            <person name="Glass J.I."/>
            <person name="Rusch D."/>
            <person name="Podicherti R."/>
            <person name="Tsui H.-C.T."/>
            <person name="Winkler M.E."/>
        </authorList>
    </citation>
    <scope>NUCLEOTIDE SEQUENCE</scope>
</reference>
<dbReference type="AlphaFoldDB" id="A0A382ML76"/>
<proteinExistence type="predicted"/>
<accession>A0A382ML76</accession>
<organism evidence="2">
    <name type="scientific">marine metagenome</name>
    <dbReference type="NCBI Taxonomy" id="408172"/>
    <lineage>
        <taxon>unclassified sequences</taxon>
        <taxon>metagenomes</taxon>
        <taxon>ecological metagenomes</taxon>
    </lineage>
</organism>
<evidence type="ECO:0000259" key="1">
    <source>
        <dbReference type="PROSITE" id="PS51471"/>
    </source>
</evidence>
<gene>
    <name evidence="2" type="ORF">METZ01_LOCUS302224</name>
</gene>
<dbReference type="InterPro" id="IPR005123">
    <property type="entry name" value="Oxoglu/Fe-dep_dioxygenase_dom"/>
</dbReference>
<name>A0A382ML76_9ZZZZ</name>
<dbReference type="InterPro" id="IPR044862">
    <property type="entry name" value="Pro_4_hyd_alph_FE2OG_OXY"/>
</dbReference>
<feature type="non-terminal residue" evidence="2">
    <location>
        <position position="1"/>
    </location>
</feature>
<dbReference type="EMBL" id="UINC01094268">
    <property type="protein sequence ID" value="SVC49370.1"/>
    <property type="molecule type" value="Genomic_DNA"/>
</dbReference>